<feature type="signal peptide" evidence="2">
    <location>
        <begin position="1"/>
        <end position="16"/>
    </location>
</feature>
<accession>A0AAD8LV70</accession>
<dbReference type="AlphaFoldDB" id="A0AAD8LV70"/>
<evidence type="ECO:0000256" key="2">
    <source>
        <dbReference type="SAM" id="SignalP"/>
    </source>
</evidence>
<feature type="region of interest" description="Disordered" evidence="1">
    <location>
        <begin position="76"/>
        <end position="140"/>
    </location>
</feature>
<proteinExistence type="predicted"/>
<gene>
    <name evidence="3" type="ORF">AOXY_G616</name>
</gene>
<feature type="compositionally biased region" description="Pro residues" evidence="1">
    <location>
        <begin position="104"/>
        <end position="130"/>
    </location>
</feature>
<feature type="region of interest" description="Disordered" evidence="1">
    <location>
        <begin position="176"/>
        <end position="229"/>
    </location>
</feature>
<name>A0AAD8LV70_ACIOX</name>
<keyword evidence="4" id="KW-1185">Reference proteome</keyword>
<reference evidence="3" key="1">
    <citation type="submission" date="2022-02" db="EMBL/GenBank/DDBJ databases">
        <title>Atlantic sturgeon de novo genome assembly.</title>
        <authorList>
            <person name="Stock M."/>
            <person name="Klopp C."/>
            <person name="Guiguen Y."/>
            <person name="Cabau C."/>
            <person name="Parinello H."/>
            <person name="Santidrian Yebra-Pimentel E."/>
            <person name="Kuhl H."/>
            <person name="Dirks R.P."/>
            <person name="Guessner J."/>
            <person name="Wuertz S."/>
            <person name="Du K."/>
            <person name="Schartl M."/>
        </authorList>
    </citation>
    <scope>NUCLEOTIDE SEQUENCE</scope>
    <source>
        <strain evidence="3">STURGEONOMICS-FGT-2020</strain>
        <tissue evidence="3">Whole blood</tissue>
    </source>
</reference>
<sequence>MKAVVVLMCLLGTTCSVPLQVYHQWHQQMQQQIQAQEQAQQPQHGMLRYPSISLEMMQDIARYKRFKQQHSQMFPSLNLPSAQPLPPKITGQQTPWQPQGQSPPLRPPQQPPQFPPQFPPQQYPQQPPQFPQSSPQLPPNFQLVEYLPGLQQERLINRNQQYEYESPVLFHQVPPQQSTAVPATPQASVQPAQQDQQPGQRGDQPEHQIQIPNAPGQQPSHQGQQPQIFPTFGFLPMMHYQPVQQGQTPQFPGYSFLIPAAFPQQQAQPGQEQQQQMYPQLVYVQLQPGMAGGASGSVSSEELQAAGGISPGFAGFIPGFAGQAFGGSIPSFGGSVPGAEGSIPFAGGVPTGQGTNPVAPEAGLPTVEILPAGQGGGPTIPEVIPTGQGSLPVMSETGNQPAPQSRLPTAGLTTPAWVRMLTPGNSPAAA</sequence>
<protein>
    <recommendedName>
        <fullName evidence="5">Ameloblastin</fullName>
    </recommendedName>
</protein>
<feature type="compositionally biased region" description="Low complexity" evidence="1">
    <location>
        <begin position="131"/>
        <end position="140"/>
    </location>
</feature>
<evidence type="ECO:0000256" key="1">
    <source>
        <dbReference type="SAM" id="MobiDB-lite"/>
    </source>
</evidence>
<evidence type="ECO:0000313" key="4">
    <source>
        <dbReference type="Proteomes" id="UP001230051"/>
    </source>
</evidence>
<feature type="chain" id="PRO_5041916229" description="Ameloblastin" evidence="2">
    <location>
        <begin position="17"/>
        <end position="430"/>
    </location>
</feature>
<dbReference type="EMBL" id="JAGXEW010000001">
    <property type="protein sequence ID" value="KAK1175887.1"/>
    <property type="molecule type" value="Genomic_DNA"/>
</dbReference>
<evidence type="ECO:0000313" key="3">
    <source>
        <dbReference type="EMBL" id="KAK1175887.1"/>
    </source>
</evidence>
<feature type="compositionally biased region" description="Low complexity" evidence="1">
    <location>
        <begin position="215"/>
        <end position="227"/>
    </location>
</feature>
<evidence type="ECO:0008006" key="5">
    <source>
        <dbReference type="Google" id="ProtNLM"/>
    </source>
</evidence>
<feature type="compositionally biased region" description="Low complexity" evidence="1">
    <location>
        <begin position="90"/>
        <end position="103"/>
    </location>
</feature>
<organism evidence="3 4">
    <name type="scientific">Acipenser oxyrinchus oxyrinchus</name>
    <dbReference type="NCBI Taxonomy" id="40147"/>
    <lineage>
        <taxon>Eukaryota</taxon>
        <taxon>Metazoa</taxon>
        <taxon>Chordata</taxon>
        <taxon>Craniata</taxon>
        <taxon>Vertebrata</taxon>
        <taxon>Euteleostomi</taxon>
        <taxon>Actinopterygii</taxon>
        <taxon>Chondrostei</taxon>
        <taxon>Acipenseriformes</taxon>
        <taxon>Acipenseridae</taxon>
        <taxon>Acipenser</taxon>
    </lineage>
</organism>
<feature type="compositionally biased region" description="Low complexity" evidence="1">
    <location>
        <begin position="185"/>
        <end position="202"/>
    </location>
</feature>
<dbReference type="Proteomes" id="UP001230051">
    <property type="component" value="Unassembled WGS sequence"/>
</dbReference>
<comment type="caution">
    <text evidence="3">The sequence shown here is derived from an EMBL/GenBank/DDBJ whole genome shotgun (WGS) entry which is preliminary data.</text>
</comment>
<keyword evidence="2" id="KW-0732">Signal</keyword>